<dbReference type="Proteomes" id="UP000006633">
    <property type="component" value="Chromosome"/>
</dbReference>
<evidence type="ECO:0000313" key="9">
    <source>
        <dbReference type="Proteomes" id="UP000006633"/>
    </source>
</evidence>
<dbReference type="AlphaFoldDB" id="D7A899"/>
<keyword evidence="6" id="KW-1133">Transmembrane helix</keyword>
<evidence type="ECO:0000256" key="2">
    <source>
        <dbReference type="ARBA" id="ARBA00022553"/>
    </source>
</evidence>
<organism evidence="8 9">
    <name type="scientific">Ancylobacter novellus (strain ATCC 8093 / DSM 506 / JCM 20403 / CCM 1077 / IAM 12100 / NBRC 12443 / NCIMB 10456)</name>
    <name type="common">Starkeya novella</name>
    <dbReference type="NCBI Taxonomy" id="639283"/>
    <lineage>
        <taxon>Bacteria</taxon>
        <taxon>Pseudomonadati</taxon>
        <taxon>Pseudomonadota</taxon>
        <taxon>Alphaproteobacteria</taxon>
        <taxon>Hyphomicrobiales</taxon>
        <taxon>Xanthobacteraceae</taxon>
        <taxon>Ancylobacter</taxon>
    </lineage>
</organism>
<keyword evidence="6" id="KW-0812">Transmembrane</keyword>
<dbReference type="Gene3D" id="3.30.565.10">
    <property type="entry name" value="Histidine kinase-like ATPase, C-terminal domain"/>
    <property type="match status" value="1"/>
</dbReference>
<dbReference type="GO" id="GO:0016020">
    <property type="term" value="C:membrane"/>
    <property type="evidence" value="ECO:0007669"/>
    <property type="project" value="UniProtKB-SubCell"/>
</dbReference>
<dbReference type="EMBL" id="CP002026">
    <property type="protein sequence ID" value="ADH88572.1"/>
    <property type="molecule type" value="Genomic_DNA"/>
</dbReference>
<evidence type="ECO:0000259" key="7">
    <source>
        <dbReference type="PROSITE" id="PS50885"/>
    </source>
</evidence>
<evidence type="ECO:0000256" key="4">
    <source>
        <dbReference type="ARBA" id="ARBA00022777"/>
    </source>
</evidence>
<keyword evidence="9" id="KW-1185">Reference proteome</keyword>
<keyword evidence="3" id="KW-0808">Transferase</keyword>
<comment type="subcellular location">
    <subcellularLocation>
        <location evidence="1">Membrane</location>
    </subcellularLocation>
</comment>
<dbReference type="Gene3D" id="1.20.5.1930">
    <property type="match status" value="1"/>
</dbReference>
<dbReference type="CDD" id="cd16917">
    <property type="entry name" value="HATPase_UhpB-NarQ-NarX-like"/>
    <property type="match status" value="1"/>
</dbReference>
<sequence>MRGLLPQLVLRVLAAGLLTVVAAAGWVLWDTASAARQDAQTTATLVSDAVAARPSFEGLAFGGVAPTPVFRDWQEFPAWSLIAPGICVELGPRDQPVQRRCGPYLAADAPPQWFAWLARHLGLVPEPVAVPVRTRYISDAYVTAIADPGVIITRAWARTGDLMRVAVGMAIGGAVLTGLLVIRLLAPFRIILRGIERLQRGDFATRLPRLHVAEFDRLSAALNDTAATLQEAQATRTELTRRLFTVQESERRALARELHDEFGQCLTATRALAAAVAQSGESTAQEGVRIAEISGQMMDSLRAELSRLRPPDLDDLGLRPALERLVAGWRTRVPSVRFALELVGDLDAVPDELALSLYRIAQECVTNAIRHGAPKNVTLRIDVTGDTDAATGGGENVTENVTGGITLIVTDDGSPRHDGLIGDGYGLLGIRERVDALGGSFALAPVEGGMRAIARLPR</sequence>
<dbReference type="Gene3D" id="6.10.340.10">
    <property type="match status" value="1"/>
</dbReference>
<dbReference type="InterPro" id="IPR011712">
    <property type="entry name" value="Sig_transdc_His_kin_sub3_dim/P"/>
</dbReference>
<dbReference type="InterPro" id="IPR050482">
    <property type="entry name" value="Sensor_HK_TwoCompSys"/>
</dbReference>
<dbReference type="PANTHER" id="PTHR24421">
    <property type="entry name" value="NITRATE/NITRITE SENSOR PROTEIN NARX-RELATED"/>
    <property type="match status" value="1"/>
</dbReference>
<protein>
    <submittedName>
        <fullName evidence="8">Integral membrane sensor signal transduction histidine kinase</fullName>
    </submittedName>
</protein>
<feature type="domain" description="HAMP" evidence="7">
    <location>
        <begin position="182"/>
        <end position="234"/>
    </location>
</feature>
<dbReference type="PROSITE" id="PS50885">
    <property type="entry name" value="HAMP"/>
    <property type="match status" value="1"/>
</dbReference>
<dbReference type="InterPro" id="IPR036890">
    <property type="entry name" value="HATPase_C_sf"/>
</dbReference>
<keyword evidence="4 8" id="KW-0418">Kinase</keyword>
<dbReference type="SMART" id="SM00304">
    <property type="entry name" value="HAMP"/>
    <property type="match status" value="1"/>
</dbReference>
<evidence type="ECO:0000313" key="8">
    <source>
        <dbReference type="EMBL" id="ADH88572.1"/>
    </source>
</evidence>
<dbReference type="PANTHER" id="PTHR24421:SF58">
    <property type="entry name" value="SIGNAL TRANSDUCTION HISTIDINE-PROTEIN KINASE_PHOSPHATASE UHPB"/>
    <property type="match status" value="1"/>
</dbReference>
<dbReference type="RefSeq" id="WP_013166077.1">
    <property type="nucleotide sequence ID" value="NC_014217.1"/>
</dbReference>
<evidence type="ECO:0000256" key="3">
    <source>
        <dbReference type="ARBA" id="ARBA00022679"/>
    </source>
</evidence>
<dbReference type="STRING" id="639283.Snov_1257"/>
<name>D7A899_ANCN5</name>
<keyword evidence="5" id="KW-0902">Two-component regulatory system</keyword>
<dbReference type="OrthoDB" id="9778496at2"/>
<dbReference type="InterPro" id="IPR003660">
    <property type="entry name" value="HAMP_dom"/>
</dbReference>
<dbReference type="GO" id="GO:0000155">
    <property type="term" value="F:phosphorelay sensor kinase activity"/>
    <property type="evidence" value="ECO:0007669"/>
    <property type="project" value="InterPro"/>
</dbReference>
<dbReference type="Pfam" id="PF00672">
    <property type="entry name" value="HAMP"/>
    <property type="match status" value="1"/>
</dbReference>
<keyword evidence="2" id="KW-0597">Phosphoprotein</keyword>
<feature type="transmembrane region" description="Helical" evidence="6">
    <location>
        <begin position="162"/>
        <end position="186"/>
    </location>
</feature>
<proteinExistence type="predicted"/>
<dbReference type="GO" id="GO:0046983">
    <property type="term" value="F:protein dimerization activity"/>
    <property type="evidence" value="ECO:0007669"/>
    <property type="project" value="InterPro"/>
</dbReference>
<dbReference type="KEGG" id="sno:Snov_1257"/>
<evidence type="ECO:0000256" key="6">
    <source>
        <dbReference type="SAM" id="Phobius"/>
    </source>
</evidence>
<accession>D7A899</accession>
<gene>
    <name evidence="8" type="ordered locus">Snov_1257</name>
</gene>
<evidence type="ECO:0000256" key="1">
    <source>
        <dbReference type="ARBA" id="ARBA00004370"/>
    </source>
</evidence>
<dbReference type="HOGENOM" id="CLU_045360_1_0_5"/>
<keyword evidence="6" id="KW-0472">Membrane</keyword>
<dbReference type="eggNOG" id="COG4585">
    <property type="taxonomic scope" value="Bacteria"/>
</dbReference>
<reference evidence="8 9" key="1">
    <citation type="journal article" date="2012" name="Stand. Genomic Sci.">
        <title>Complete genome sequence of the facultatively chemolithoautotrophic and methylotrophic alpha Proteobacterium Starkeya novella type strain (ATCC 8093(T)).</title>
        <authorList>
            <person name="Kappler U."/>
            <person name="Davenport K."/>
            <person name="Beatson S."/>
            <person name="Lucas S."/>
            <person name="Lapidus A."/>
            <person name="Copeland A."/>
            <person name="Berry K.W."/>
            <person name="Glavina Del Rio T."/>
            <person name="Hammon N."/>
            <person name="Dalin E."/>
            <person name="Tice H."/>
            <person name="Pitluck S."/>
            <person name="Richardson P."/>
            <person name="Bruce D."/>
            <person name="Goodwin L.A."/>
            <person name="Han C."/>
            <person name="Tapia R."/>
            <person name="Detter J.C."/>
            <person name="Chang Y.J."/>
            <person name="Jeffries C.D."/>
            <person name="Land M."/>
            <person name="Hauser L."/>
            <person name="Kyrpides N.C."/>
            <person name="Goker M."/>
            <person name="Ivanova N."/>
            <person name="Klenk H.P."/>
            <person name="Woyke T."/>
        </authorList>
    </citation>
    <scope>NUCLEOTIDE SEQUENCE [LARGE SCALE GENOMIC DNA]</scope>
    <source>
        <strain evidence="9">ATCC 8093 / DSM 506 / JCM 20403 / CCM 1077 / IAM 12100 / NBRC 12443 / NCIMB 10456</strain>
    </source>
</reference>
<dbReference type="Pfam" id="PF07730">
    <property type="entry name" value="HisKA_3"/>
    <property type="match status" value="1"/>
</dbReference>
<evidence type="ECO:0000256" key="5">
    <source>
        <dbReference type="ARBA" id="ARBA00023012"/>
    </source>
</evidence>
<dbReference type="SUPFAM" id="SSF55874">
    <property type="entry name" value="ATPase domain of HSP90 chaperone/DNA topoisomerase II/histidine kinase"/>
    <property type="match status" value="1"/>
</dbReference>